<dbReference type="SUPFAM" id="SSF56601">
    <property type="entry name" value="beta-lactamase/transpeptidase-like"/>
    <property type="match status" value="1"/>
</dbReference>
<evidence type="ECO:0000313" key="2">
    <source>
        <dbReference type="EMBL" id="ANE03478.1"/>
    </source>
</evidence>
<dbReference type="Gene3D" id="3.40.710.10">
    <property type="entry name" value="DD-peptidase/beta-lactamase superfamily"/>
    <property type="match status" value="1"/>
</dbReference>
<dbReference type="KEGG" id="ccjz:ccrud_04110"/>
<accession>A0A172QS29</accession>
<protein>
    <recommendedName>
        <fullName evidence="4">Serine hydrolase</fullName>
    </recommendedName>
</protein>
<sequence length="256" mass="27432">MSTILLLGAVITGGVFVVAPNNDNSSAVPPAQATTSTTSAPRPTMALEDSPFAEFIENSTGSQVSFMSLEDGFHTGTSTERFARPALSLSKLYIAEYVLENGTANEKKLALEMIRDSSDVSAEILYETYPDSIEEIADEFGLLSTKGDAHWGYSVTSTYDLVKFIATLLTEEPESPILEAMRDANPIAADGYPQDWGTAVLDGAEGSKWGWSDDLMLHSSVTFGEDYVVAAAVTGSKEDLTQLVENQLGEVVSQHG</sequence>
<feature type="compositionally biased region" description="Low complexity" evidence="1">
    <location>
        <begin position="25"/>
        <end position="44"/>
    </location>
</feature>
<dbReference type="InterPro" id="IPR012338">
    <property type="entry name" value="Beta-lactam/transpept-like"/>
</dbReference>
<reference evidence="2 3" key="1">
    <citation type="submission" date="2016-05" db="EMBL/GenBank/DDBJ databases">
        <title>Complete genome sequence of Corynebacterium crudilactis, a new Corynebacterium species isolated from raw cow's milk.</title>
        <authorList>
            <person name="Christian R."/>
            <person name="Zimmermann J."/>
            <person name="Lipski A."/>
            <person name="Kalinowski J."/>
        </authorList>
    </citation>
    <scope>NUCLEOTIDE SEQUENCE [LARGE SCALE GENOMIC DNA]</scope>
    <source>
        <strain evidence="2 3">JZ16</strain>
    </source>
</reference>
<evidence type="ECO:0008006" key="4">
    <source>
        <dbReference type="Google" id="ProtNLM"/>
    </source>
</evidence>
<dbReference type="EMBL" id="CP015622">
    <property type="protein sequence ID" value="ANE03478.1"/>
    <property type="molecule type" value="Genomic_DNA"/>
</dbReference>
<dbReference type="STRING" id="1652495.ccrud_04110"/>
<evidence type="ECO:0000313" key="3">
    <source>
        <dbReference type="Proteomes" id="UP000076929"/>
    </source>
</evidence>
<evidence type="ECO:0000256" key="1">
    <source>
        <dbReference type="SAM" id="MobiDB-lite"/>
    </source>
</evidence>
<proteinExistence type="predicted"/>
<dbReference type="OrthoDB" id="4535618at2"/>
<organism evidence="2 3">
    <name type="scientific">Corynebacterium crudilactis</name>
    <dbReference type="NCBI Taxonomy" id="1652495"/>
    <lineage>
        <taxon>Bacteria</taxon>
        <taxon>Bacillati</taxon>
        <taxon>Actinomycetota</taxon>
        <taxon>Actinomycetes</taxon>
        <taxon>Mycobacteriales</taxon>
        <taxon>Corynebacteriaceae</taxon>
        <taxon>Corynebacterium</taxon>
    </lineage>
</organism>
<gene>
    <name evidence="2" type="ORF">ccrud_04110</name>
</gene>
<keyword evidence="3" id="KW-1185">Reference proteome</keyword>
<dbReference type="AlphaFoldDB" id="A0A172QS29"/>
<feature type="region of interest" description="Disordered" evidence="1">
    <location>
        <begin position="24"/>
        <end position="44"/>
    </location>
</feature>
<name>A0A172QS29_9CORY</name>
<dbReference type="Proteomes" id="UP000076929">
    <property type="component" value="Chromosome"/>
</dbReference>